<feature type="region of interest" description="Disordered" evidence="1">
    <location>
        <begin position="342"/>
        <end position="445"/>
    </location>
</feature>
<accession>A0A6A6CJC9</accession>
<keyword evidence="3" id="KW-1185">Reference proteome</keyword>
<dbReference type="Proteomes" id="UP000799537">
    <property type="component" value="Unassembled WGS sequence"/>
</dbReference>
<sequence>MMFFNLAGTKRKVEADTASAQQQKRQRLQTEEMTRRTYLQQNDHLNSSLQSPLLSHLHNQRMQSVHQLQSLPDSIFARIFIFTDLIQDEPIDLPMSRAFIRKNNIALLSVNHRLHKLALGMFWSVNSFVIRIEKFNAAAILPWWTHVSAVRKEVEENSIVMADHKTNNFLDADFYPLEDVLYEQDLERQEVEKKSMLMADPRMKDLDDTRFSSMKDELSYEALAFYHFHLRRTKPWSTTVLPLGAITLDVPYDPHWSNLNTWLRLFHEGKVPALTSSDIGHGASEWKNLHQIVGLFLSVQRDKGGKWEDVEKSLEGWQYTLKFADSRWQFENGPAQEVLVLQDDDDEEQLEKEKNPQEMGGDEEEERDLLDQLSKDVEMAIAPADTPGCKSTQSFGSSPPPSSRPYHTPGPQSHKRVVYLPDSDDEEEDLADGEKGDDRMSSPEL</sequence>
<dbReference type="GeneID" id="54559475"/>
<organism evidence="2 3">
    <name type="scientific">Zasmidium cellare ATCC 36951</name>
    <dbReference type="NCBI Taxonomy" id="1080233"/>
    <lineage>
        <taxon>Eukaryota</taxon>
        <taxon>Fungi</taxon>
        <taxon>Dikarya</taxon>
        <taxon>Ascomycota</taxon>
        <taxon>Pezizomycotina</taxon>
        <taxon>Dothideomycetes</taxon>
        <taxon>Dothideomycetidae</taxon>
        <taxon>Mycosphaerellales</taxon>
        <taxon>Mycosphaerellaceae</taxon>
        <taxon>Zasmidium</taxon>
    </lineage>
</organism>
<feature type="compositionally biased region" description="Basic and acidic residues" evidence="1">
    <location>
        <begin position="369"/>
        <end position="378"/>
    </location>
</feature>
<dbReference type="RefSeq" id="XP_033668226.1">
    <property type="nucleotide sequence ID" value="XM_033806203.1"/>
</dbReference>
<name>A0A6A6CJC9_ZASCE</name>
<evidence type="ECO:0000313" key="2">
    <source>
        <dbReference type="EMBL" id="KAF2167337.1"/>
    </source>
</evidence>
<proteinExistence type="predicted"/>
<gene>
    <name evidence="2" type="ORF">M409DRAFT_22147</name>
</gene>
<evidence type="ECO:0000256" key="1">
    <source>
        <dbReference type="SAM" id="MobiDB-lite"/>
    </source>
</evidence>
<protein>
    <submittedName>
        <fullName evidence="2">Uncharacterized protein</fullName>
    </submittedName>
</protein>
<dbReference type="EMBL" id="ML993593">
    <property type="protein sequence ID" value="KAF2167337.1"/>
    <property type="molecule type" value="Genomic_DNA"/>
</dbReference>
<feature type="compositionally biased region" description="Acidic residues" evidence="1">
    <location>
        <begin position="422"/>
        <end position="431"/>
    </location>
</feature>
<evidence type="ECO:0000313" key="3">
    <source>
        <dbReference type="Proteomes" id="UP000799537"/>
    </source>
</evidence>
<feature type="compositionally biased region" description="Basic and acidic residues" evidence="1">
    <location>
        <begin position="432"/>
        <end position="445"/>
    </location>
</feature>
<reference evidence="2" key="1">
    <citation type="journal article" date="2020" name="Stud. Mycol.">
        <title>101 Dothideomycetes genomes: a test case for predicting lifestyles and emergence of pathogens.</title>
        <authorList>
            <person name="Haridas S."/>
            <person name="Albert R."/>
            <person name="Binder M."/>
            <person name="Bloem J."/>
            <person name="Labutti K."/>
            <person name="Salamov A."/>
            <person name="Andreopoulos B."/>
            <person name="Baker S."/>
            <person name="Barry K."/>
            <person name="Bills G."/>
            <person name="Bluhm B."/>
            <person name="Cannon C."/>
            <person name="Castanera R."/>
            <person name="Culley D."/>
            <person name="Daum C."/>
            <person name="Ezra D."/>
            <person name="Gonzalez J."/>
            <person name="Henrissat B."/>
            <person name="Kuo A."/>
            <person name="Liang C."/>
            <person name="Lipzen A."/>
            <person name="Lutzoni F."/>
            <person name="Magnuson J."/>
            <person name="Mondo S."/>
            <person name="Nolan M."/>
            <person name="Ohm R."/>
            <person name="Pangilinan J."/>
            <person name="Park H.-J."/>
            <person name="Ramirez L."/>
            <person name="Alfaro M."/>
            <person name="Sun H."/>
            <person name="Tritt A."/>
            <person name="Yoshinaga Y."/>
            <person name="Zwiers L.-H."/>
            <person name="Turgeon B."/>
            <person name="Goodwin S."/>
            <person name="Spatafora J."/>
            <person name="Crous P."/>
            <person name="Grigoriev I."/>
        </authorList>
    </citation>
    <scope>NUCLEOTIDE SEQUENCE</scope>
    <source>
        <strain evidence="2">ATCC 36951</strain>
    </source>
</reference>
<dbReference type="AlphaFoldDB" id="A0A6A6CJC9"/>